<dbReference type="PaxDb" id="4113-PGSC0003DMT400094003"/>
<dbReference type="HOGENOM" id="CLU_029307_11_2_1"/>
<evidence type="ECO:0000256" key="1">
    <source>
        <dbReference type="SAM" id="MobiDB-lite"/>
    </source>
</evidence>
<dbReference type="InParanoid" id="M1DT65"/>
<dbReference type="AlphaFoldDB" id="M1DT65"/>
<proteinExistence type="predicted"/>
<reference evidence="2" key="2">
    <citation type="submission" date="2015-06" db="UniProtKB">
        <authorList>
            <consortium name="EnsemblPlants"/>
        </authorList>
    </citation>
    <scope>IDENTIFICATION</scope>
    <source>
        <strain evidence="2">DM1-3 516 R44</strain>
    </source>
</reference>
<sequence length="176" mass="18752">MGQLAQFANCRTANIETSIPGMIHATLDDTVKPLSTTIDALAARIAVYERDQGATEEATDLKVPIAELRQYVDYLKSTDMSMIFGTVEIPDVLKMPQITTGDGDEMEHTTDPKLEAETDEEMFEGAAADEISETEEIMIDDVVQASLAKAPATGSSEAGPSGVTPGTEALKNGPTN</sequence>
<accession>M1DT65</accession>
<dbReference type="EnsemblPlants" id="PGSC0003DMT400094003">
    <property type="protein sequence ID" value="PGSC0003DMT400094003"/>
    <property type="gene ID" value="PGSC0003DMG400043574"/>
</dbReference>
<evidence type="ECO:0000313" key="2">
    <source>
        <dbReference type="EnsemblPlants" id="PGSC0003DMT400094003"/>
    </source>
</evidence>
<evidence type="ECO:0000313" key="3">
    <source>
        <dbReference type="Proteomes" id="UP000011115"/>
    </source>
</evidence>
<dbReference type="Gramene" id="PGSC0003DMT400094003">
    <property type="protein sequence ID" value="PGSC0003DMT400094003"/>
    <property type="gene ID" value="PGSC0003DMG400043574"/>
</dbReference>
<dbReference type="Proteomes" id="UP000011115">
    <property type="component" value="Unassembled WGS sequence"/>
</dbReference>
<organism evidence="2 3">
    <name type="scientific">Solanum tuberosum</name>
    <name type="common">Potato</name>
    <dbReference type="NCBI Taxonomy" id="4113"/>
    <lineage>
        <taxon>Eukaryota</taxon>
        <taxon>Viridiplantae</taxon>
        <taxon>Streptophyta</taxon>
        <taxon>Embryophyta</taxon>
        <taxon>Tracheophyta</taxon>
        <taxon>Spermatophyta</taxon>
        <taxon>Magnoliopsida</taxon>
        <taxon>eudicotyledons</taxon>
        <taxon>Gunneridae</taxon>
        <taxon>Pentapetalae</taxon>
        <taxon>asterids</taxon>
        <taxon>lamiids</taxon>
        <taxon>Solanales</taxon>
        <taxon>Solanaceae</taxon>
        <taxon>Solanoideae</taxon>
        <taxon>Solaneae</taxon>
        <taxon>Solanum</taxon>
    </lineage>
</organism>
<protein>
    <submittedName>
        <fullName evidence="2">Polyprotein protein</fullName>
    </submittedName>
</protein>
<name>M1DT65_SOLTU</name>
<keyword evidence="3" id="KW-1185">Reference proteome</keyword>
<reference evidence="3" key="1">
    <citation type="journal article" date="2011" name="Nature">
        <title>Genome sequence and analysis of the tuber crop potato.</title>
        <authorList>
            <consortium name="The Potato Genome Sequencing Consortium"/>
        </authorList>
    </citation>
    <scope>NUCLEOTIDE SEQUENCE [LARGE SCALE GENOMIC DNA]</scope>
    <source>
        <strain evidence="3">cv. DM1-3 516 R44</strain>
    </source>
</reference>
<feature type="region of interest" description="Disordered" evidence="1">
    <location>
        <begin position="148"/>
        <end position="176"/>
    </location>
</feature>